<name>A0A0V8J9M1_9BACL</name>
<protein>
    <submittedName>
        <fullName evidence="1">Uncharacterized protein</fullName>
    </submittedName>
</protein>
<dbReference type="Proteomes" id="UP000054099">
    <property type="component" value="Unassembled WGS sequence"/>
</dbReference>
<gene>
    <name evidence="1" type="ORF">AS030_14330</name>
</gene>
<accession>A0A0V8J9M1</accession>
<evidence type="ECO:0000313" key="2">
    <source>
        <dbReference type="Proteomes" id="UP000054099"/>
    </source>
</evidence>
<dbReference type="EMBL" id="LNQN01000002">
    <property type="protein sequence ID" value="KSU83715.1"/>
    <property type="molecule type" value="Genomic_DNA"/>
</dbReference>
<evidence type="ECO:0000313" key="1">
    <source>
        <dbReference type="EMBL" id="KSU83715.1"/>
    </source>
</evidence>
<organism evidence="1 2">
    <name type="scientific">Fictibacillus enclensis</name>
    <dbReference type="NCBI Taxonomy" id="1017270"/>
    <lineage>
        <taxon>Bacteria</taxon>
        <taxon>Bacillati</taxon>
        <taxon>Bacillota</taxon>
        <taxon>Bacilli</taxon>
        <taxon>Bacillales</taxon>
        <taxon>Fictibacillaceae</taxon>
        <taxon>Fictibacillus</taxon>
    </lineage>
</organism>
<proteinExistence type="predicted"/>
<comment type="caution">
    <text evidence="1">The sequence shown here is derived from an EMBL/GenBank/DDBJ whole genome shotgun (WGS) entry which is preliminary data.</text>
</comment>
<dbReference type="AlphaFoldDB" id="A0A0V8J9M1"/>
<keyword evidence="2" id="KW-1185">Reference proteome</keyword>
<sequence>MPVEAGSRKAEGTVLVVHSQQHAFVLKDASEYLRHDRPKNLYLLKKPAKIRPVSSTSAIKTTKKAAAYHSALQPFKYLSEKK</sequence>
<reference evidence="1 2" key="1">
    <citation type="journal article" date="2014" name="Antonie Van Leeuwenhoek">
        <title>Fictibacillus enclensis sp. nov., isolated from marine sediment.</title>
        <authorList>
            <person name="Dastager S.G."/>
            <person name="Mawlankar R."/>
            <person name="Srinivasan K."/>
            <person name="Tang S.K."/>
            <person name="Lee J.C."/>
            <person name="Ramana V.V."/>
            <person name="Shouche Y.S."/>
        </authorList>
    </citation>
    <scope>NUCLEOTIDE SEQUENCE [LARGE SCALE GENOMIC DNA]</scope>
    <source>
        <strain evidence="1 2">NIO-1003</strain>
    </source>
</reference>